<dbReference type="GO" id="GO:0004663">
    <property type="term" value="F:Rab geranylgeranyltransferase activity"/>
    <property type="evidence" value="ECO:0007669"/>
    <property type="project" value="UniProtKB-UniRule"/>
</dbReference>
<dbReference type="Proteomes" id="UP001176517">
    <property type="component" value="Unassembled WGS sequence"/>
</dbReference>
<dbReference type="AlphaFoldDB" id="A0AAN6GYY0"/>
<dbReference type="InterPro" id="IPR002088">
    <property type="entry name" value="Prenyl_trans_a"/>
</dbReference>
<comment type="function">
    <text evidence="9">Catalyzes the transfer of a geranyl-geranyl moiety from geranyl-geranyl pyrophosphate to cysteines occuring in specific C-terminal amino acid sequences.</text>
</comment>
<dbReference type="EC" id="2.5.1.60" evidence="2 9"/>
<dbReference type="Gene3D" id="1.25.40.120">
    <property type="entry name" value="Protein prenylyltransferase"/>
    <property type="match status" value="1"/>
</dbReference>
<evidence type="ECO:0000313" key="11">
    <source>
        <dbReference type="Proteomes" id="UP001176517"/>
    </source>
</evidence>
<evidence type="ECO:0000256" key="7">
    <source>
        <dbReference type="ARBA" id="ARBA00031267"/>
    </source>
</evidence>
<keyword evidence="4 9" id="KW-0637">Prenyltransferase</keyword>
<organism evidence="10 11">
    <name type="scientific">Tilletia horrida</name>
    <dbReference type="NCBI Taxonomy" id="155126"/>
    <lineage>
        <taxon>Eukaryota</taxon>
        <taxon>Fungi</taxon>
        <taxon>Dikarya</taxon>
        <taxon>Basidiomycota</taxon>
        <taxon>Ustilaginomycotina</taxon>
        <taxon>Exobasidiomycetes</taxon>
        <taxon>Tilletiales</taxon>
        <taxon>Tilletiaceae</taxon>
        <taxon>Tilletia</taxon>
    </lineage>
</organism>
<dbReference type="FunFam" id="1.25.40.120:FF:000035">
    <property type="entry name" value="Geranylgeranyl transferase type-2 subunit alpha"/>
    <property type="match status" value="1"/>
</dbReference>
<comment type="catalytic activity">
    <reaction evidence="8 9">
        <text>geranylgeranyl diphosphate + L-cysteinyl-[protein] = S-geranylgeranyl-L-cysteinyl-[protein] + diphosphate</text>
        <dbReference type="Rhea" id="RHEA:21240"/>
        <dbReference type="Rhea" id="RHEA-COMP:10131"/>
        <dbReference type="Rhea" id="RHEA-COMP:11537"/>
        <dbReference type="ChEBI" id="CHEBI:29950"/>
        <dbReference type="ChEBI" id="CHEBI:33019"/>
        <dbReference type="ChEBI" id="CHEBI:57533"/>
        <dbReference type="ChEBI" id="CHEBI:86021"/>
        <dbReference type="EC" id="2.5.1.60"/>
    </reaction>
</comment>
<keyword evidence="6" id="KW-0677">Repeat</keyword>
<protein>
    <recommendedName>
        <fullName evidence="3 9">Geranylgeranyl transferase type-2 subunit alpha</fullName>
        <ecNumber evidence="2 9">2.5.1.60</ecNumber>
    </recommendedName>
    <alternativeName>
        <fullName evidence="7 9">Geranylgeranyl transferase type II subunit alpha</fullName>
    </alternativeName>
</protein>
<evidence type="ECO:0000256" key="6">
    <source>
        <dbReference type="ARBA" id="ARBA00022737"/>
    </source>
</evidence>
<evidence type="ECO:0000313" key="10">
    <source>
        <dbReference type="EMBL" id="KAK0558064.1"/>
    </source>
</evidence>
<dbReference type="GO" id="GO:0005968">
    <property type="term" value="C:Rab-protein geranylgeranyltransferase complex"/>
    <property type="evidence" value="ECO:0007669"/>
    <property type="project" value="TreeGrafter"/>
</dbReference>
<dbReference type="Pfam" id="PF01239">
    <property type="entry name" value="PPTA"/>
    <property type="match status" value="5"/>
</dbReference>
<dbReference type="PANTHER" id="PTHR11129:SF2">
    <property type="entry name" value="GERANYLGERANYL TRANSFERASE TYPE-2 SUBUNIT ALPHA"/>
    <property type="match status" value="1"/>
</dbReference>
<name>A0AAN6GYY0_9BASI</name>
<proteinExistence type="inferred from homology"/>
<gene>
    <name evidence="10" type="primary">BET4</name>
    <name evidence="10" type="ORF">OC846_000056</name>
</gene>
<evidence type="ECO:0000256" key="5">
    <source>
        <dbReference type="ARBA" id="ARBA00022679"/>
    </source>
</evidence>
<evidence type="ECO:0000256" key="1">
    <source>
        <dbReference type="ARBA" id="ARBA00006734"/>
    </source>
</evidence>
<accession>A0AAN6GYY0</accession>
<reference evidence="10" key="1">
    <citation type="journal article" date="2023" name="PhytoFront">
        <title>Draft Genome Resources of Seven Strains of Tilletia horrida, Causal Agent of Kernel Smut of Rice.</title>
        <authorList>
            <person name="Khanal S."/>
            <person name="Antony Babu S."/>
            <person name="Zhou X.G."/>
        </authorList>
    </citation>
    <scope>NUCLEOTIDE SEQUENCE</scope>
    <source>
        <strain evidence="10">TX6</strain>
    </source>
</reference>
<dbReference type="PANTHER" id="PTHR11129">
    <property type="entry name" value="PROTEIN FARNESYLTRANSFERASE ALPHA SUBUNIT/RAB GERANYLGERANYL TRANSFERASE ALPHA SUBUNIT"/>
    <property type="match status" value="1"/>
</dbReference>
<evidence type="ECO:0000256" key="4">
    <source>
        <dbReference type="ARBA" id="ARBA00022602"/>
    </source>
</evidence>
<evidence type="ECO:0000256" key="9">
    <source>
        <dbReference type="RuleBase" id="RU367120"/>
    </source>
</evidence>
<comment type="caution">
    <text evidence="10">The sequence shown here is derived from an EMBL/GenBank/DDBJ whole genome shotgun (WGS) entry which is preliminary data.</text>
</comment>
<keyword evidence="11" id="KW-1185">Reference proteome</keyword>
<sequence length="364" mass="42211">MHGVKRERTTAQAKAARKAKEAARLEAYLAVEAKFFEYRDANVLSHEALDSTTQLLSLNPEFFSAWNYRRAILSHLFKTAAEGQNDTEGEEGQASRTTALLQDDLELTMHALRAHPKVYWIWSHRTWCLEQLPDPKRDGKKWKAELKLAEHMLELDPRNFHGWDYRRFLLLRLSQALDPTSSNAEFPDALPIELLKQELAYTLQKIEANFSNFSAWHHRSKCLPALWEREQTGGQGKAKQRDAEFELIRQAMYTDPSDSSIWIYHRWLIARELEEGPEVGPNRGGPVLQSEVAVIEELLEMEPESKWCLDTLAHYKTLQRAQLTNEGDASRRDELTSHIHKLLTTLISVDPLRQHRYEDWQTSL</sequence>
<keyword evidence="5 9" id="KW-0808">Transferase</keyword>
<dbReference type="PROSITE" id="PS51147">
    <property type="entry name" value="PFTA"/>
    <property type="match status" value="4"/>
</dbReference>
<dbReference type="SUPFAM" id="SSF48439">
    <property type="entry name" value="Protein prenylyltransferase"/>
    <property type="match status" value="1"/>
</dbReference>
<comment type="similarity">
    <text evidence="1 9">Belongs to the protein prenyltransferase subunit alpha family.</text>
</comment>
<evidence type="ECO:0000256" key="3">
    <source>
        <dbReference type="ARBA" id="ARBA00014772"/>
    </source>
</evidence>
<evidence type="ECO:0000256" key="2">
    <source>
        <dbReference type="ARBA" id="ARBA00012656"/>
    </source>
</evidence>
<dbReference type="EMBL" id="JAPDMZ010000001">
    <property type="protein sequence ID" value="KAK0558064.1"/>
    <property type="molecule type" value="Genomic_DNA"/>
</dbReference>
<evidence type="ECO:0000256" key="8">
    <source>
        <dbReference type="ARBA" id="ARBA00047658"/>
    </source>
</evidence>
<dbReference type="GO" id="GO:0097354">
    <property type="term" value="P:prenylation"/>
    <property type="evidence" value="ECO:0007669"/>
    <property type="project" value="UniProtKB-UniRule"/>
</dbReference>